<comment type="similarity">
    <text evidence="2">Belongs to the DODA-type extradiol aromatic ring-opening dioxygenase family.</text>
</comment>
<evidence type="ECO:0000256" key="2">
    <source>
        <dbReference type="ARBA" id="ARBA00007581"/>
    </source>
</evidence>
<dbReference type="Pfam" id="PF02900">
    <property type="entry name" value="LigB"/>
    <property type="match status" value="1"/>
</dbReference>
<feature type="signal peptide" evidence="6">
    <location>
        <begin position="1"/>
        <end position="18"/>
    </location>
</feature>
<keyword evidence="4" id="KW-0862">Zinc</keyword>
<evidence type="ECO:0000259" key="7">
    <source>
        <dbReference type="Pfam" id="PF02900"/>
    </source>
</evidence>
<organism evidence="8 9">
    <name type="scientific">Tieghemostelium lacteum</name>
    <name type="common">Slime mold</name>
    <name type="synonym">Dictyostelium lacteum</name>
    <dbReference type="NCBI Taxonomy" id="361077"/>
    <lineage>
        <taxon>Eukaryota</taxon>
        <taxon>Amoebozoa</taxon>
        <taxon>Evosea</taxon>
        <taxon>Eumycetozoa</taxon>
        <taxon>Dictyostelia</taxon>
        <taxon>Dictyosteliales</taxon>
        <taxon>Raperosteliaceae</taxon>
        <taxon>Tieghemostelium</taxon>
    </lineage>
</organism>
<evidence type="ECO:0000256" key="3">
    <source>
        <dbReference type="ARBA" id="ARBA00022723"/>
    </source>
</evidence>
<dbReference type="SUPFAM" id="SSF53213">
    <property type="entry name" value="LigB-like"/>
    <property type="match status" value="1"/>
</dbReference>
<evidence type="ECO:0000256" key="6">
    <source>
        <dbReference type="SAM" id="SignalP"/>
    </source>
</evidence>
<dbReference type="AlphaFoldDB" id="A0A151ZRN8"/>
<sequence>MKLTLALLSFLILFLSYNNNIFQLFHPEVSGSSTTSSEESISEQIKNMSTTVLGKRLPSLFISHGAPNLVIDKSDPTRTFLMGLAKSVLGEYERPKGIVCISAHWEEKDFTLTTAEQLDVIYDFYGFENEMYQQKYPSKTSGDLIEAVRNAFNKAKITLKEDSKRGLDHGAWVPLKLIYPQADIPIVQLSLKQSLEAREHFELGRALAPLRDQGYLVLASGGSVHNLRALFDPSSNRDPSWAVKFEDWLKSTLTEKTSLERKNELLNYKDLPFTAQAHPRVEHFVPILVAAGASNENSQGKRIFDFWKTPVFSVSSYQFLD</sequence>
<dbReference type="PANTHER" id="PTHR30096:SF0">
    <property type="entry name" value="4,5-DOPA DIOXYGENASE EXTRADIOL-LIKE PROTEIN"/>
    <property type="match status" value="1"/>
</dbReference>
<protein>
    <recommendedName>
        <fullName evidence="7">Extradiol ring-cleavage dioxygenase class III enzyme subunit B domain-containing protein</fullName>
    </recommendedName>
</protein>
<name>A0A151ZRN8_TIELA</name>
<dbReference type="Proteomes" id="UP000076078">
    <property type="component" value="Unassembled WGS sequence"/>
</dbReference>
<dbReference type="EMBL" id="LODT01000021">
    <property type="protein sequence ID" value="KYQ96663.1"/>
    <property type="molecule type" value="Genomic_DNA"/>
</dbReference>
<keyword evidence="9" id="KW-1185">Reference proteome</keyword>
<dbReference type="OrthoDB" id="7396853at2759"/>
<gene>
    <name evidence="8" type="ORF">DLAC_03949</name>
</gene>
<dbReference type="STRING" id="361077.A0A151ZRN8"/>
<dbReference type="InterPro" id="IPR004183">
    <property type="entry name" value="Xdiol_dOase_suB"/>
</dbReference>
<dbReference type="GO" id="GO:0008198">
    <property type="term" value="F:ferrous iron binding"/>
    <property type="evidence" value="ECO:0007669"/>
    <property type="project" value="InterPro"/>
</dbReference>
<evidence type="ECO:0000256" key="4">
    <source>
        <dbReference type="ARBA" id="ARBA00022833"/>
    </source>
</evidence>
<reference evidence="8 9" key="1">
    <citation type="submission" date="2015-12" db="EMBL/GenBank/DDBJ databases">
        <title>Dictyostelia acquired genes for synthesis and detection of signals that induce cell-type specialization by lateral gene transfer from prokaryotes.</title>
        <authorList>
            <person name="Gloeckner G."/>
            <person name="Schaap P."/>
        </authorList>
    </citation>
    <scope>NUCLEOTIDE SEQUENCE [LARGE SCALE GENOMIC DNA]</scope>
    <source>
        <strain evidence="8 9">TK</strain>
    </source>
</reference>
<dbReference type="InParanoid" id="A0A151ZRN8"/>
<comment type="caution">
    <text evidence="8">The sequence shown here is derived from an EMBL/GenBank/DDBJ whole genome shotgun (WGS) entry which is preliminary data.</text>
</comment>
<evidence type="ECO:0000256" key="5">
    <source>
        <dbReference type="ARBA" id="ARBA00023002"/>
    </source>
</evidence>
<dbReference type="OMA" id="SVIDGFW"/>
<dbReference type="CDD" id="cd07363">
    <property type="entry name" value="45_DOPA_Dioxygenase"/>
    <property type="match status" value="1"/>
</dbReference>
<accession>A0A151ZRN8</accession>
<dbReference type="GO" id="GO:0016702">
    <property type="term" value="F:oxidoreductase activity, acting on single donors with incorporation of molecular oxygen, incorporation of two atoms of oxygen"/>
    <property type="evidence" value="ECO:0007669"/>
    <property type="project" value="UniProtKB-ARBA"/>
</dbReference>
<keyword evidence="6" id="KW-0732">Signal</keyword>
<feature type="domain" description="Extradiol ring-cleavage dioxygenase class III enzyme subunit B" evidence="7">
    <location>
        <begin position="61"/>
        <end position="301"/>
    </location>
</feature>
<evidence type="ECO:0000313" key="8">
    <source>
        <dbReference type="EMBL" id="KYQ96663.1"/>
    </source>
</evidence>
<dbReference type="PANTHER" id="PTHR30096">
    <property type="entry name" value="4,5-DOPA DIOXYGENASE EXTRADIOL-LIKE PROTEIN"/>
    <property type="match status" value="1"/>
</dbReference>
<feature type="chain" id="PRO_5007593496" description="Extradiol ring-cleavage dioxygenase class III enzyme subunit B domain-containing protein" evidence="6">
    <location>
        <begin position="19"/>
        <end position="321"/>
    </location>
</feature>
<dbReference type="InterPro" id="IPR014436">
    <property type="entry name" value="Extradiol_dOase_DODA"/>
</dbReference>
<comment type="cofactor">
    <cofactor evidence="1">
        <name>Zn(2+)</name>
        <dbReference type="ChEBI" id="CHEBI:29105"/>
    </cofactor>
</comment>
<dbReference type="GO" id="GO:0008270">
    <property type="term" value="F:zinc ion binding"/>
    <property type="evidence" value="ECO:0007669"/>
    <property type="project" value="InterPro"/>
</dbReference>
<keyword evidence="5" id="KW-0560">Oxidoreductase</keyword>
<evidence type="ECO:0000313" key="9">
    <source>
        <dbReference type="Proteomes" id="UP000076078"/>
    </source>
</evidence>
<dbReference type="PIRSF" id="PIRSF006157">
    <property type="entry name" value="Doxgns_DODA"/>
    <property type="match status" value="1"/>
</dbReference>
<proteinExistence type="inferred from homology"/>
<evidence type="ECO:0000256" key="1">
    <source>
        <dbReference type="ARBA" id="ARBA00001947"/>
    </source>
</evidence>
<dbReference type="Gene3D" id="3.40.830.10">
    <property type="entry name" value="LigB-like"/>
    <property type="match status" value="1"/>
</dbReference>
<keyword evidence="3" id="KW-0479">Metal-binding</keyword>